<organism evidence="2 3">
    <name type="scientific">Laodelphax striatellus</name>
    <name type="common">Small brown planthopper</name>
    <name type="synonym">Delphax striatella</name>
    <dbReference type="NCBI Taxonomy" id="195883"/>
    <lineage>
        <taxon>Eukaryota</taxon>
        <taxon>Metazoa</taxon>
        <taxon>Ecdysozoa</taxon>
        <taxon>Arthropoda</taxon>
        <taxon>Hexapoda</taxon>
        <taxon>Insecta</taxon>
        <taxon>Pterygota</taxon>
        <taxon>Neoptera</taxon>
        <taxon>Paraneoptera</taxon>
        <taxon>Hemiptera</taxon>
        <taxon>Auchenorrhyncha</taxon>
        <taxon>Fulgoroidea</taxon>
        <taxon>Delphacidae</taxon>
        <taxon>Criomorphinae</taxon>
        <taxon>Laodelphax</taxon>
    </lineage>
</organism>
<dbReference type="InParanoid" id="A0A482XKR5"/>
<accession>A0A482XKR5</accession>
<evidence type="ECO:0000256" key="1">
    <source>
        <dbReference type="SAM" id="MobiDB-lite"/>
    </source>
</evidence>
<feature type="region of interest" description="Disordered" evidence="1">
    <location>
        <begin position="26"/>
        <end position="64"/>
    </location>
</feature>
<dbReference type="Proteomes" id="UP000291343">
    <property type="component" value="Unassembled WGS sequence"/>
</dbReference>
<protein>
    <submittedName>
        <fullName evidence="2">Uncharacterized protein</fullName>
    </submittedName>
</protein>
<comment type="caution">
    <text evidence="2">The sequence shown here is derived from an EMBL/GenBank/DDBJ whole genome shotgun (WGS) entry which is preliminary data.</text>
</comment>
<proteinExistence type="predicted"/>
<reference evidence="2 3" key="1">
    <citation type="journal article" date="2017" name="Gigascience">
        <title>Genome sequence of the small brown planthopper, Laodelphax striatellus.</title>
        <authorList>
            <person name="Zhu J."/>
            <person name="Jiang F."/>
            <person name="Wang X."/>
            <person name="Yang P."/>
            <person name="Bao Y."/>
            <person name="Zhao W."/>
            <person name="Wang W."/>
            <person name="Lu H."/>
            <person name="Wang Q."/>
            <person name="Cui N."/>
            <person name="Li J."/>
            <person name="Chen X."/>
            <person name="Luo L."/>
            <person name="Yu J."/>
            <person name="Kang L."/>
            <person name="Cui F."/>
        </authorList>
    </citation>
    <scope>NUCLEOTIDE SEQUENCE [LARGE SCALE GENOMIC DNA]</scope>
    <source>
        <strain evidence="2">Lst14</strain>
    </source>
</reference>
<name>A0A482XKR5_LAOST</name>
<evidence type="ECO:0000313" key="2">
    <source>
        <dbReference type="EMBL" id="RZF46267.1"/>
    </source>
</evidence>
<sequence length="75" mass="8003">MTASSAASWDTLTQTTTKSIELAHVRRLSQEGAAPRNSTAGRRAAEPLETSTPPPSSDPQQSTSYSCLCGEAWYT</sequence>
<dbReference type="EMBL" id="QKKF02006707">
    <property type="protein sequence ID" value="RZF46267.1"/>
    <property type="molecule type" value="Genomic_DNA"/>
</dbReference>
<gene>
    <name evidence="2" type="ORF">LSTR_LSTR016490</name>
</gene>
<keyword evidence="3" id="KW-1185">Reference proteome</keyword>
<dbReference type="AlphaFoldDB" id="A0A482XKR5"/>
<evidence type="ECO:0000313" key="3">
    <source>
        <dbReference type="Proteomes" id="UP000291343"/>
    </source>
</evidence>